<evidence type="ECO:0000313" key="9">
    <source>
        <dbReference type="EMBL" id="QBZ61799.1"/>
    </source>
</evidence>
<dbReference type="PANTHER" id="PTHR10165">
    <property type="entry name" value="LIPID PHOSPHATE PHOSPHATASE"/>
    <property type="match status" value="1"/>
</dbReference>
<evidence type="ECO:0000256" key="3">
    <source>
        <dbReference type="ARBA" id="ARBA00022692"/>
    </source>
</evidence>
<accession>A0A4P7NIG3</accession>
<feature type="transmembrane region" description="Helical" evidence="7">
    <location>
        <begin position="232"/>
        <end position="250"/>
    </location>
</feature>
<evidence type="ECO:0000256" key="2">
    <source>
        <dbReference type="ARBA" id="ARBA00008816"/>
    </source>
</evidence>
<dbReference type="Proteomes" id="UP000294847">
    <property type="component" value="Chromosome 4"/>
</dbReference>
<dbReference type="GO" id="GO:0008195">
    <property type="term" value="F:phosphatidate phosphatase activity"/>
    <property type="evidence" value="ECO:0007669"/>
    <property type="project" value="TreeGrafter"/>
</dbReference>
<feature type="compositionally biased region" description="Low complexity" evidence="6">
    <location>
        <begin position="405"/>
        <end position="423"/>
    </location>
</feature>
<proteinExistence type="inferred from homology"/>
<feature type="region of interest" description="Disordered" evidence="6">
    <location>
        <begin position="405"/>
        <end position="444"/>
    </location>
</feature>
<feature type="domain" description="Phosphatidic acid phosphatase type 2/haloperoxidase" evidence="8">
    <location>
        <begin position="154"/>
        <end position="308"/>
    </location>
</feature>
<feature type="compositionally biased region" description="Basic and acidic residues" evidence="6">
    <location>
        <begin position="424"/>
        <end position="444"/>
    </location>
</feature>
<keyword evidence="3 7" id="KW-0812">Transmembrane</keyword>
<dbReference type="GO" id="GO:0006644">
    <property type="term" value="P:phospholipid metabolic process"/>
    <property type="evidence" value="ECO:0007669"/>
    <property type="project" value="InterPro"/>
</dbReference>
<keyword evidence="5 7" id="KW-0472">Membrane</keyword>
<dbReference type="GO" id="GO:0016020">
    <property type="term" value="C:membrane"/>
    <property type="evidence" value="ECO:0007669"/>
    <property type="project" value="UniProtKB-SubCell"/>
</dbReference>
<name>A0A4P7NIG3_PYROR</name>
<dbReference type="InterPro" id="IPR036938">
    <property type="entry name" value="PAP2/HPO_sf"/>
</dbReference>
<comment type="similarity">
    <text evidence="2">Belongs to the PA-phosphatase related phosphoesterase family.</text>
</comment>
<dbReference type="InterPro" id="IPR043216">
    <property type="entry name" value="PAP-like"/>
</dbReference>
<reference evidence="9 10" key="1">
    <citation type="journal article" date="2019" name="Mol. Biol. Evol.">
        <title>Blast fungal genomes show frequent chromosomal changes, gene gains and losses, and effector gene turnover.</title>
        <authorList>
            <person name="Gomez Luciano L.B."/>
            <person name="Jason Tsai I."/>
            <person name="Chuma I."/>
            <person name="Tosa Y."/>
            <person name="Chen Y.H."/>
            <person name="Li J.Y."/>
            <person name="Li M.Y."/>
            <person name="Jade Lu M.Y."/>
            <person name="Nakayashiki H."/>
            <person name="Li W.H."/>
        </authorList>
    </citation>
    <scope>NUCLEOTIDE SEQUENCE [LARGE SCALE GENOMIC DNA]</scope>
    <source>
        <strain evidence="9">MZ5-1-6</strain>
    </source>
</reference>
<feature type="transmembrane region" description="Helical" evidence="7">
    <location>
        <begin position="122"/>
        <end position="141"/>
    </location>
</feature>
<feature type="transmembrane region" description="Helical" evidence="7">
    <location>
        <begin position="290"/>
        <end position="308"/>
    </location>
</feature>
<dbReference type="SUPFAM" id="SSF48317">
    <property type="entry name" value="Acid phosphatase/Vanadium-dependent haloperoxidase"/>
    <property type="match status" value="1"/>
</dbReference>
<feature type="transmembrane region" description="Helical" evidence="7">
    <location>
        <begin position="54"/>
        <end position="77"/>
    </location>
</feature>
<feature type="compositionally biased region" description="Basic residues" evidence="6">
    <location>
        <begin position="356"/>
        <end position="367"/>
    </location>
</feature>
<dbReference type="Gene3D" id="1.20.144.10">
    <property type="entry name" value="Phosphatidic acid phosphatase type 2/haloperoxidase"/>
    <property type="match status" value="1"/>
</dbReference>
<gene>
    <name evidence="9" type="ORF">PoMZ_08757</name>
</gene>
<evidence type="ECO:0000256" key="6">
    <source>
        <dbReference type="SAM" id="MobiDB-lite"/>
    </source>
</evidence>
<organism evidence="9 10">
    <name type="scientific">Pyricularia oryzae</name>
    <name type="common">Rice blast fungus</name>
    <name type="synonym">Magnaporthe oryzae</name>
    <dbReference type="NCBI Taxonomy" id="318829"/>
    <lineage>
        <taxon>Eukaryota</taxon>
        <taxon>Fungi</taxon>
        <taxon>Dikarya</taxon>
        <taxon>Ascomycota</taxon>
        <taxon>Pezizomycotina</taxon>
        <taxon>Sordariomycetes</taxon>
        <taxon>Sordariomycetidae</taxon>
        <taxon>Magnaporthales</taxon>
        <taxon>Pyriculariaceae</taxon>
        <taxon>Pyricularia</taxon>
    </lineage>
</organism>
<dbReference type="CDD" id="cd03390">
    <property type="entry name" value="PAP2_containing_1_like"/>
    <property type="match status" value="1"/>
</dbReference>
<dbReference type="SMART" id="SM00014">
    <property type="entry name" value="acidPPc"/>
    <property type="match status" value="1"/>
</dbReference>
<evidence type="ECO:0000256" key="7">
    <source>
        <dbReference type="SAM" id="Phobius"/>
    </source>
</evidence>
<dbReference type="EMBL" id="CP034207">
    <property type="protein sequence ID" value="QBZ61799.1"/>
    <property type="molecule type" value="Genomic_DNA"/>
</dbReference>
<protein>
    <recommendedName>
        <fullName evidence="8">Phosphatidic acid phosphatase type 2/haloperoxidase domain-containing protein</fullName>
    </recommendedName>
</protein>
<evidence type="ECO:0000256" key="4">
    <source>
        <dbReference type="ARBA" id="ARBA00022989"/>
    </source>
</evidence>
<evidence type="ECO:0000256" key="5">
    <source>
        <dbReference type="ARBA" id="ARBA00023136"/>
    </source>
</evidence>
<sequence length="444" mass="48989">MVSLPPMFNRRRRHHDGPELPTHNKHSSSGRRDSSATRVLAEEYSMRRRPSIKLWIKLHWLDLLTMAIFGAITLGIFQAPLITHRPFPVRFNSNSDGSSSSFGDIVYPEFAYPHRPQIVPNWAATIAAMFFPILVMALAQIRVRSFWDFSNGVIGLLNALVLSTFCQILLKWLIGGLRPNFYDTCKPDLSLAASRNKSGTEGIGYGGIMYTTKICTGDKKDIDNALESWPSGHTTAAFAGFVYLSLYLNAKLKVFANHHPALWKLALAYFPILCAVLIAGSLSVDGSHNWYDILTGMVIGITFALSAYRSVYASVWNWRTNHIPLHRSLPFGEDEEDVVGMRWTMTRKAGWGRRTKAKGMRFGKKKRGTDGGVVGGEKHAADLGHGNGVAPANHYEGNNLNNLNNGNNGTEFGAGPAAPGSAAMRHDPGVPTQHEVRRGGDNFV</sequence>
<feature type="transmembrane region" description="Helical" evidence="7">
    <location>
        <begin position="153"/>
        <end position="174"/>
    </location>
</feature>
<dbReference type="InterPro" id="IPR000326">
    <property type="entry name" value="PAP2/HPO"/>
</dbReference>
<dbReference type="GO" id="GO:0046839">
    <property type="term" value="P:phospholipid dephosphorylation"/>
    <property type="evidence" value="ECO:0007669"/>
    <property type="project" value="TreeGrafter"/>
</dbReference>
<evidence type="ECO:0000313" key="10">
    <source>
        <dbReference type="Proteomes" id="UP000294847"/>
    </source>
</evidence>
<evidence type="ECO:0000256" key="1">
    <source>
        <dbReference type="ARBA" id="ARBA00004141"/>
    </source>
</evidence>
<feature type="transmembrane region" description="Helical" evidence="7">
    <location>
        <begin position="262"/>
        <end position="284"/>
    </location>
</feature>
<dbReference type="Pfam" id="PF01569">
    <property type="entry name" value="PAP2"/>
    <property type="match status" value="1"/>
</dbReference>
<comment type="subcellular location">
    <subcellularLocation>
        <location evidence="1">Membrane</location>
        <topology evidence="1">Multi-pass membrane protein</topology>
    </subcellularLocation>
</comment>
<keyword evidence="4 7" id="KW-1133">Transmembrane helix</keyword>
<feature type="region of interest" description="Disordered" evidence="6">
    <location>
        <begin position="1"/>
        <end position="36"/>
    </location>
</feature>
<dbReference type="PANTHER" id="PTHR10165:SF84">
    <property type="entry name" value="PHOSPHATIDIC ACID PHOSPHATASE BETA"/>
    <property type="match status" value="1"/>
</dbReference>
<dbReference type="AlphaFoldDB" id="A0A4P7NIG3"/>
<evidence type="ECO:0000259" key="8">
    <source>
        <dbReference type="SMART" id="SM00014"/>
    </source>
</evidence>
<feature type="region of interest" description="Disordered" evidence="6">
    <location>
        <begin position="356"/>
        <end position="375"/>
    </location>
</feature>